<keyword evidence="9" id="KW-0479">Metal-binding</keyword>
<keyword evidence="5" id="KW-0472">Membrane</keyword>
<evidence type="ECO:0000256" key="2">
    <source>
        <dbReference type="ARBA" id="ARBA00004613"/>
    </source>
</evidence>
<keyword evidence="7" id="KW-1015">Disulfide bond</keyword>
<dbReference type="GO" id="GO:0098552">
    <property type="term" value="C:side of membrane"/>
    <property type="evidence" value="ECO:0007669"/>
    <property type="project" value="UniProtKB-KW"/>
</dbReference>
<feature type="compositionally biased region" description="Low complexity" evidence="10">
    <location>
        <begin position="588"/>
        <end position="601"/>
    </location>
</feature>
<keyword evidence="6" id="KW-0732">Signal</keyword>
<evidence type="ECO:0000256" key="5">
    <source>
        <dbReference type="ARBA" id="ARBA00022622"/>
    </source>
</evidence>
<evidence type="ECO:0000256" key="8">
    <source>
        <dbReference type="ARBA" id="ARBA00023288"/>
    </source>
</evidence>
<keyword evidence="9" id="KW-0408">Iron</keyword>
<comment type="subcellular location">
    <subcellularLocation>
        <location evidence="1">Membrane</location>
        <topology evidence="1">Lipid-anchor</topology>
        <topology evidence="1">GPI-anchor</topology>
    </subcellularLocation>
    <subcellularLocation>
        <location evidence="2">Secreted</location>
    </subcellularLocation>
</comment>
<evidence type="ECO:0000256" key="3">
    <source>
        <dbReference type="ARBA" id="ARBA00010031"/>
    </source>
</evidence>
<evidence type="ECO:0000259" key="11">
    <source>
        <dbReference type="PROSITE" id="PS52012"/>
    </source>
</evidence>
<dbReference type="InterPro" id="IPR008427">
    <property type="entry name" value="Extracellular_membr_CFEM_dom"/>
</dbReference>
<comment type="caution">
    <text evidence="9">Lacks conserved residue(s) required for the propagation of feature annotation.</text>
</comment>
<feature type="region of interest" description="Disordered" evidence="10">
    <location>
        <begin position="366"/>
        <end position="417"/>
    </location>
</feature>
<evidence type="ECO:0000256" key="4">
    <source>
        <dbReference type="ARBA" id="ARBA00022525"/>
    </source>
</evidence>
<keyword evidence="5" id="KW-0336">GPI-anchor</keyword>
<gene>
    <name evidence="12" type="ORF">QTJ16_005888</name>
</gene>
<name>A0AAD9SXZ1_9HELO</name>
<feature type="region of interest" description="Disordered" evidence="10">
    <location>
        <begin position="1"/>
        <end position="31"/>
    </location>
</feature>
<keyword evidence="9" id="KW-0349">Heme</keyword>
<evidence type="ECO:0000256" key="1">
    <source>
        <dbReference type="ARBA" id="ARBA00004589"/>
    </source>
</evidence>
<sequence length="865" mass="87922">MGREETTASKRYIRPEKPSCGPLPPPPPPRSSPYPLLLSSCPLLNLAIPSFSSVRVIRFFASPFVFTQHQPLQTEQNKHTTLALTHDTTRHCISPLTFAFPTRSTDHPTPPPPNMKSTFSAVVALAVTAERASATFSGASPFSNPYNTNNECNTQQSSGFDWSSLDLGSFADYGDFSFSGFSCAGSFGSGQKRDVLTGRTFQDKCITGEASAEISKSPSFGCGSSSSVKDFSVTEFQVSTEFDCDLEFHYEMPDKSSCKQKSFCSAGGSVVKNEQCGGAVSVTVVYPSQTTGPGLTKTACSLGVHSMSFDCNAASSTVVASTTSTTRDSASKNTPATLLATTTSVPRPTLAVSSSAAASSKIQIASSSSVASAPETTPAAPSSTAIESSSSSASIPGTTTTPGNPSYPANAPGTTPVAENTRVVNSTSSQMAPSSPIVLTTSSASSESVPTSTVTVSYPVNPVASPIESTSSVAGVVSTPVSSLPALVATATASLPPVDVVTVVISTSTTVCPVTLTHVTGGSTSTIPTTISYTSEGLTSYEVSSYASVYGGTTSLEVGTTTSTIMSTLTSTVCTKCQAAPTSPIVGQVSSPVSSPGISSPATTSPAGPVETAPCPDVLPSCLNSWMFTEGCASNTDADCYCPSESFVTKVFQCLTAHGADDAEVDSAKTYFQGICAAHIPSNPAIVTAAPPAYTPAASSSSAVGGATTPAAVPSYPANVPGTTVAPSYPSQPSVPVTTIQVYSTFTVPLVESTGINSGSVIPSRYVTTTISTAVTVPQVVFQTYAGSASVAVDLVVAVTPASGPAYPTSSSPVGSTTLVPYQTRVSNGTLQTTATPVGFVSAGVRHAATLGLASVALLLAVLAV</sequence>
<evidence type="ECO:0000256" key="6">
    <source>
        <dbReference type="ARBA" id="ARBA00022729"/>
    </source>
</evidence>
<feature type="compositionally biased region" description="Basic and acidic residues" evidence="10">
    <location>
        <begin position="1"/>
        <end position="17"/>
    </location>
</feature>
<evidence type="ECO:0000313" key="13">
    <source>
        <dbReference type="Proteomes" id="UP001285354"/>
    </source>
</evidence>
<organism evidence="12 13">
    <name type="scientific">Diplocarpon rosae</name>
    <dbReference type="NCBI Taxonomy" id="946125"/>
    <lineage>
        <taxon>Eukaryota</taxon>
        <taxon>Fungi</taxon>
        <taxon>Dikarya</taxon>
        <taxon>Ascomycota</taxon>
        <taxon>Pezizomycotina</taxon>
        <taxon>Leotiomycetes</taxon>
        <taxon>Helotiales</taxon>
        <taxon>Drepanopezizaceae</taxon>
        <taxon>Diplocarpon</taxon>
    </lineage>
</organism>
<evidence type="ECO:0000313" key="12">
    <source>
        <dbReference type="EMBL" id="KAK2624695.1"/>
    </source>
</evidence>
<feature type="compositionally biased region" description="Pro residues" evidence="10">
    <location>
        <begin position="21"/>
        <end position="31"/>
    </location>
</feature>
<keyword evidence="4" id="KW-0964">Secreted</keyword>
<keyword evidence="13" id="KW-1185">Reference proteome</keyword>
<feature type="domain" description="CFEM" evidence="11">
    <location>
        <begin position="590"/>
        <end position="703"/>
    </location>
</feature>
<comment type="similarity">
    <text evidence="3">Belongs to the RBT5 family.</text>
</comment>
<accession>A0AAD9SXZ1</accession>
<keyword evidence="8" id="KW-0449">Lipoprotein</keyword>
<proteinExistence type="inferred from homology"/>
<feature type="region of interest" description="Disordered" evidence="10">
    <location>
        <begin position="588"/>
        <end position="609"/>
    </location>
</feature>
<dbReference type="Pfam" id="PF05730">
    <property type="entry name" value="CFEM"/>
    <property type="match status" value="1"/>
</dbReference>
<evidence type="ECO:0000256" key="9">
    <source>
        <dbReference type="PROSITE-ProRule" id="PRU01356"/>
    </source>
</evidence>
<keyword evidence="5" id="KW-0325">Glycoprotein</keyword>
<feature type="compositionally biased region" description="Low complexity" evidence="10">
    <location>
        <begin position="366"/>
        <end position="401"/>
    </location>
</feature>
<comment type="caution">
    <text evidence="12">The sequence shown here is derived from an EMBL/GenBank/DDBJ whole genome shotgun (WGS) entry which is preliminary data.</text>
</comment>
<dbReference type="GO" id="GO:0046872">
    <property type="term" value="F:metal ion binding"/>
    <property type="evidence" value="ECO:0007669"/>
    <property type="project" value="UniProtKB-UniRule"/>
</dbReference>
<dbReference type="EMBL" id="JAUBYV010000009">
    <property type="protein sequence ID" value="KAK2624695.1"/>
    <property type="molecule type" value="Genomic_DNA"/>
</dbReference>
<feature type="compositionally biased region" description="Polar residues" evidence="10">
    <location>
        <begin position="332"/>
        <end position="341"/>
    </location>
</feature>
<protein>
    <recommendedName>
        <fullName evidence="11">CFEM domain-containing protein</fullName>
    </recommendedName>
</protein>
<evidence type="ECO:0000256" key="7">
    <source>
        <dbReference type="ARBA" id="ARBA00023157"/>
    </source>
</evidence>
<feature type="binding site" description="axial binding residue" evidence="9">
    <location>
        <position position="637"/>
    </location>
    <ligand>
        <name>heme</name>
        <dbReference type="ChEBI" id="CHEBI:30413"/>
    </ligand>
    <ligandPart>
        <name>Fe</name>
        <dbReference type="ChEBI" id="CHEBI:18248"/>
    </ligandPart>
</feature>
<dbReference type="AlphaFoldDB" id="A0AAD9SXZ1"/>
<reference evidence="12" key="1">
    <citation type="submission" date="2023-06" db="EMBL/GenBank/DDBJ databases">
        <title>Draft genome of Marssonina rosae.</title>
        <authorList>
            <person name="Cheng Q."/>
        </authorList>
    </citation>
    <scope>NUCLEOTIDE SEQUENCE</scope>
    <source>
        <strain evidence="12">R4</strain>
    </source>
</reference>
<dbReference type="PROSITE" id="PS52012">
    <property type="entry name" value="CFEM"/>
    <property type="match status" value="1"/>
</dbReference>
<dbReference type="Proteomes" id="UP001285354">
    <property type="component" value="Unassembled WGS sequence"/>
</dbReference>
<feature type="region of interest" description="Disordered" evidence="10">
    <location>
        <begin position="322"/>
        <end position="341"/>
    </location>
</feature>
<evidence type="ECO:0000256" key="10">
    <source>
        <dbReference type="SAM" id="MobiDB-lite"/>
    </source>
</evidence>
<dbReference type="GO" id="GO:0005576">
    <property type="term" value="C:extracellular region"/>
    <property type="evidence" value="ECO:0007669"/>
    <property type="project" value="UniProtKB-SubCell"/>
</dbReference>